<feature type="transmembrane region" description="Helical" evidence="7">
    <location>
        <begin position="164"/>
        <end position="182"/>
    </location>
</feature>
<dbReference type="Pfam" id="PF00664">
    <property type="entry name" value="ABC_membrane"/>
    <property type="match status" value="1"/>
</dbReference>
<dbReference type="PROSITE" id="PS50893">
    <property type="entry name" value="ABC_TRANSPORTER_2"/>
    <property type="match status" value="1"/>
</dbReference>
<reference evidence="10 11" key="1">
    <citation type="submission" date="2021-10" db="EMBL/GenBank/DDBJ databases">
        <title>Anaerobic single-cell dispensing facilitates the cultivation of human gut bacteria.</title>
        <authorList>
            <person name="Afrizal A."/>
        </authorList>
    </citation>
    <scope>NUCLEOTIDE SEQUENCE [LARGE SCALE GENOMIC DNA]</scope>
    <source>
        <strain evidence="10 11">CLA-AA-H224</strain>
    </source>
</reference>
<dbReference type="InterPro" id="IPR036640">
    <property type="entry name" value="ABC1_TM_sf"/>
</dbReference>
<comment type="subcellular location">
    <subcellularLocation>
        <location evidence="1">Cell membrane</location>
        <topology evidence="1">Multi-pass membrane protein</topology>
    </subcellularLocation>
</comment>
<evidence type="ECO:0000256" key="1">
    <source>
        <dbReference type="ARBA" id="ARBA00004651"/>
    </source>
</evidence>
<dbReference type="Proteomes" id="UP001198200">
    <property type="component" value="Unassembled WGS sequence"/>
</dbReference>
<evidence type="ECO:0000256" key="6">
    <source>
        <dbReference type="ARBA" id="ARBA00023136"/>
    </source>
</evidence>
<dbReference type="CDD" id="cd03228">
    <property type="entry name" value="ABCC_MRP_Like"/>
    <property type="match status" value="1"/>
</dbReference>
<evidence type="ECO:0000259" key="8">
    <source>
        <dbReference type="PROSITE" id="PS50893"/>
    </source>
</evidence>
<dbReference type="Pfam" id="PF00005">
    <property type="entry name" value="ABC_tran"/>
    <property type="match status" value="1"/>
</dbReference>
<dbReference type="InterPro" id="IPR011527">
    <property type="entry name" value="ABC1_TM_dom"/>
</dbReference>
<feature type="domain" description="ABC transmembrane type-1" evidence="9">
    <location>
        <begin position="20"/>
        <end position="305"/>
    </location>
</feature>
<protein>
    <submittedName>
        <fullName evidence="10">ABC transporter ATP-binding protein/permease</fullName>
    </submittedName>
</protein>
<evidence type="ECO:0000259" key="9">
    <source>
        <dbReference type="PROSITE" id="PS50929"/>
    </source>
</evidence>
<dbReference type="InterPro" id="IPR003439">
    <property type="entry name" value="ABC_transporter-like_ATP-bd"/>
</dbReference>
<dbReference type="GO" id="GO:0005524">
    <property type="term" value="F:ATP binding"/>
    <property type="evidence" value="ECO:0007669"/>
    <property type="project" value="UniProtKB-KW"/>
</dbReference>
<dbReference type="Gene3D" id="1.20.1560.10">
    <property type="entry name" value="ABC transporter type 1, transmembrane domain"/>
    <property type="match status" value="1"/>
</dbReference>
<keyword evidence="6 7" id="KW-0472">Membrane</keyword>
<dbReference type="SUPFAM" id="SSF52540">
    <property type="entry name" value="P-loop containing nucleoside triphosphate hydrolases"/>
    <property type="match status" value="1"/>
</dbReference>
<dbReference type="GO" id="GO:0016887">
    <property type="term" value="F:ATP hydrolysis activity"/>
    <property type="evidence" value="ECO:0007669"/>
    <property type="project" value="InterPro"/>
</dbReference>
<feature type="domain" description="ABC transporter" evidence="8">
    <location>
        <begin position="334"/>
        <end position="543"/>
    </location>
</feature>
<dbReference type="SUPFAM" id="SSF90123">
    <property type="entry name" value="ABC transporter transmembrane region"/>
    <property type="match status" value="1"/>
</dbReference>
<dbReference type="InterPro" id="IPR003593">
    <property type="entry name" value="AAA+_ATPase"/>
</dbReference>
<name>A0AAE3JCM0_9FIRM</name>
<dbReference type="PANTHER" id="PTHR24221:SF503">
    <property type="entry name" value="MITOCHONDRIAL POTASSIUM CHANNEL ATP-BINDING SUBUNIT"/>
    <property type="match status" value="1"/>
</dbReference>
<evidence type="ECO:0000256" key="2">
    <source>
        <dbReference type="ARBA" id="ARBA00022692"/>
    </source>
</evidence>
<organism evidence="10 11">
    <name type="scientific">Anthropogastromicrobium aceti</name>
    <dbReference type="NCBI Taxonomy" id="2981768"/>
    <lineage>
        <taxon>Bacteria</taxon>
        <taxon>Bacillati</taxon>
        <taxon>Bacillota</taxon>
        <taxon>Clostridia</taxon>
        <taxon>Lachnospirales</taxon>
        <taxon>Lachnospiraceae</taxon>
        <taxon>Anthropogastromicrobium</taxon>
    </lineage>
</organism>
<dbReference type="PANTHER" id="PTHR24221">
    <property type="entry name" value="ATP-BINDING CASSETTE SUB-FAMILY B"/>
    <property type="match status" value="1"/>
</dbReference>
<feature type="transmembrane region" description="Helical" evidence="7">
    <location>
        <begin position="58"/>
        <end position="78"/>
    </location>
</feature>
<keyword evidence="2 7" id="KW-0812">Transmembrane</keyword>
<dbReference type="GO" id="GO:0005886">
    <property type="term" value="C:plasma membrane"/>
    <property type="evidence" value="ECO:0007669"/>
    <property type="project" value="UniProtKB-SubCell"/>
</dbReference>
<evidence type="ECO:0000313" key="11">
    <source>
        <dbReference type="Proteomes" id="UP001198200"/>
    </source>
</evidence>
<evidence type="ECO:0000313" key="10">
    <source>
        <dbReference type="EMBL" id="MCC2220947.1"/>
    </source>
</evidence>
<evidence type="ECO:0000256" key="3">
    <source>
        <dbReference type="ARBA" id="ARBA00022741"/>
    </source>
</evidence>
<dbReference type="EMBL" id="JAJEQN010000008">
    <property type="protein sequence ID" value="MCC2220947.1"/>
    <property type="molecule type" value="Genomic_DNA"/>
</dbReference>
<keyword evidence="11" id="KW-1185">Reference proteome</keyword>
<comment type="caution">
    <text evidence="10">The sequence shown here is derived from an EMBL/GenBank/DDBJ whole genome shotgun (WGS) entry which is preliminary data.</text>
</comment>
<gene>
    <name evidence="10" type="ORF">LKD48_04705</name>
</gene>
<evidence type="ECO:0000256" key="5">
    <source>
        <dbReference type="ARBA" id="ARBA00022989"/>
    </source>
</evidence>
<keyword evidence="4 10" id="KW-0067">ATP-binding</keyword>
<proteinExistence type="predicted"/>
<evidence type="ECO:0000256" key="4">
    <source>
        <dbReference type="ARBA" id="ARBA00022840"/>
    </source>
</evidence>
<evidence type="ECO:0000256" key="7">
    <source>
        <dbReference type="SAM" id="Phobius"/>
    </source>
</evidence>
<accession>A0AAE3JCM0</accession>
<keyword evidence="3" id="KW-0547">Nucleotide-binding</keyword>
<dbReference type="InterPro" id="IPR039421">
    <property type="entry name" value="Type_1_exporter"/>
</dbReference>
<dbReference type="GO" id="GO:0140359">
    <property type="term" value="F:ABC-type transporter activity"/>
    <property type="evidence" value="ECO:0007669"/>
    <property type="project" value="InterPro"/>
</dbReference>
<sequence length="546" mass="62051">MKLIMTYYKKMIITYKKLFVMSFVIMAAVTVSNLLIPCGMRFLVDRISQANNLGQKELLFLLAAFAAFLSCMGFNTWMEIRWYLLLDKLGGLCMRDLTLKMEAALAAASLSDADKIGAEVLKHTMYADVLDVFRVTGHHIPSFISAVLTTIVCMVLAFAFSIKFAVFLVFSVGLGWYVSFLGRKRISQKAGKTNQKMKQCHAVCNQYIDSMTLVQTNDVLDYFQQETTRKLSDFIKTAKKEDRLMLFWSKLSEHYNTISTMLLSVLLLIPSWGGSIGNLIFFTMLSTVINSQGQNVQELLRQIMRAQVSFENVDKVCKLEPRQKTESLTDVESIEFNSVYFSYASGAPALTQVSCCLQKGEMVRLMGENGCGKSTFIKLLLGLYRPDSGTIRINSQSVDVYSKQDMSRQFLYVGQEEIFLNETVEDYLHIITQNDGEAVTYLLKEYDIAADRAIENEGKSLSVGQRKKLLIMKMLLRIEEASVLIVDEIEAGLDQETREKYEQLLNLIAKKKNKFIIVVEHDPQGTIEFTKIMHFEHGHIVNIDNF</sequence>
<dbReference type="InterPro" id="IPR027417">
    <property type="entry name" value="P-loop_NTPase"/>
</dbReference>
<feature type="transmembrane region" description="Helical" evidence="7">
    <location>
        <begin position="140"/>
        <end position="158"/>
    </location>
</feature>
<keyword evidence="5 7" id="KW-1133">Transmembrane helix</keyword>
<dbReference type="Gene3D" id="3.40.50.300">
    <property type="entry name" value="P-loop containing nucleotide triphosphate hydrolases"/>
    <property type="match status" value="1"/>
</dbReference>
<dbReference type="SMART" id="SM00382">
    <property type="entry name" value="AAA"/>
    <property type="match status" value="1"/>
</dbReference>
<feature type="transmembrane region" description="Helical" evidence="7">
    <location>
        <begin position="260"/>
        <end position="285"/>
    </location>
</feature>
<dbReference type="RefSeq" id="WP_308731365.1">
    <property type="nucleotide sequence ID" value="NZ_JAJEQN010000008.1"/>
</dbReference>
<dbReference type="PROSITE" id="PS50929">
    <property type="entry name" value="ABC_TM1F"/>
    <property type="match status" value="1"/>
</dbReference>
<dbReference type="AlphaFoldDB" id="A0AAE3JCM0"/>